<evidence type="ECO:0000256" key="2">
    <source>
        <dbReference type="ARBA" id="ARBA00022692"/>
    </source>
</evidence>
<gene>
    <name evidence="9" type="ORF">UCRNP2_8142</name>
</gene>
<comment type="subcellular location">
    <subcellularLocation>
        <location evidence="1">Endoplasmic reticulum membrane</location>
        <topology evidence="1">Multi-pass membrane protein</topology>
    </subcellularLocation>
</comment>
<evidence type="ECO:0000313" key="10">
    <source>
        <dbReference type="Proteomes" id="UP000013521"/>
    </source>
</evidence>
<name>R1GAB7_BOTPV</name>
<dbReference type="OMA" id="MVDTARQ"/>
<sequence>MAASTTSDDDEYVKGILQIAKEKALYPLHAATSKPARRAYIQTALLLAGACVLFSLAVTAYSVFYYAYIPTRGFSVPVHLQFDHHHAGAAADGPQSYRHPWGAATGLRRWLVSDQAYDVRAELALPRSRANRDAGNFMVELALLGPAAARGGTRVGDGISAFAAAPADGEGEGKEVLAVSRRPACLTWYSDVVEGVNKAMEMPWYIMYNWRITSALVFTTAFWAVEMTFMILAWVALSNIFAPASPRTKQEGKPEDETDVKTEGETETDLPDLSDTPRTFPTYAGQPSLRYESPRVKSEEEDEAAGGVSADVPPVGGQGQEADDEDEDADFVLDTAGRHMDRDSGLGTSMESGQERREAVRKRRSGLFSSGSRNQ</sequence>
<protein>
    <submittedName>
        <fullName evidence="9">Putative tubulin-tyrosine ligase protein</fullName>
    </submittedName>
</protein>
<evidence type="ECO:0000313" key="9">
    <source>
        <dbReference type="EMBL" id="EOD45131.1"/>
    </source>
</evidence>
<feature type="transmembrane region" description="Helical" evidence="8">
    <location>
        <begin position="212"/>
        <end position="237"/>
    </location>
</feature>
<feature type="compositionally biased region" description="Acidic residues" evidence="7">
    <location>
        <begin position="321"/>
        <end position="331"/>
    </location>
</feature>
<keyword evidence="4 8" id="KW-1133">Transmembrane helix</keyword>
<dbReference type="GO" id="GO:0006629">
    <property type="term" value="P:lipid metabolic process"/>
    <property type="evidence" value="ECO:0007669"/>
    <property type="project" value="UniProtKB-KW"/>
</dbReference>
<dbReference type="Proteomes" id="UP000013521">
    <property type="component" value="Unassembled WGS sequence"/>
</dbReference>
<evidence type="ECO:0000256" key="6">
    <source>
        <dbReference type="ARBA" id="ARBA00023136"/>
    </source>
</evidence>
<dbReference type="STRING" id="1287680.R1GAB7"/>
<dbReference type="GO" id="GO:0005789">
    <property type="term" value="C:endoplasmic reticulum membrane"/>
    <property type="evidence" value="ECO:0007669"/>
    <property type="project" value="UniProtKB-SubCell"/>
</dbReference>
<dbReference type="eggNOG" id="KOG4200">
    <property type="taxonomic scope" value="Eukaryota"/>
</dbReference>
<proteinExistence type="predicted"/>
<dbReference type="EMBL" id="KB916635">
    <property type="protein sequence ID" value="EOD45131.1"/>
    <property type="molecule type" value="Genomic_DNA"/>
</dbReference>
<evidence type="ECO:0000256" key="4">
    <source>
        <dbReference type="ARBA" id="ARBA00022989"/>
    </source>
</evidence>
<keyword evidence="5" id="KW-0443">Lipid metabolism</keyword>
<dbReference type="AlphaFoldDB" id="R1GAB7"/>
<dbReference type="KEGG" id="npa:UCRNP2_8142"/>
<dbReference type="InterPro" id="IPR009617">
    <property type="entry name" value="Seipin"/>
</dbReference>
<evidence type="ECO:0000256" key="1">
    <source>
        <dbReference type="ARBA" id="ARBA00004477"/>
    </source>
</evidence>
<feature type="transmembrane region" description="Helical" evidence="8">
    <location>
        <begin position="44"/>
        <end position="68"/>
    </location>
</feature>
<reference evidence="10" key="1">
    <citation type="journal article" date="2013" name="Genome Announc.">
        <title>Draft genome sequence of Neofusicoccum parvum isolate UCR-NP2, a fungal vascular pathogen associated with grapevine cankers.</title>
        <authorList>
            <person name="Blanco-Ulate B."/>
            <person name="Rolshausen P."/>
            <person name="Cantu D."/>
        </authorList>
    </citation>
    <scope>NUCLEOTIDE SEQUENCE [LARGE SCALE GENOMIC DNA]</scope>
    <source>
        <strain evidence="10">UCR-NP2</strain>
    </source>
</reference>
<feature type="region of interest" description="Disordered" evidence="7">
    <location>
        <begin position="245"/>
        <end position="375"/>
    </location>
</feature>
<dbReference type="Pfam" id="PF06775">
    <property type="entry name" value="Seipin"/>
    <property type="match status" value="1"/>
</dbReference>
<organism evidence="9 10">
    <name type="scientific">Botryosphaeria parva (strain UCR-NP2)</name>
    <name type="common">Grapevine canker fungus</name>
    <name type="synonym">Neofusicoccum parvum</name>
    <dbReference type="NCBI Taxonomy" id="1287680"/>
    <lineage>
        <taxon>Eukaryota</taxon>
        <taxon>Fungi</taxon>
        <taxon>Dikarya</taxon>
        <taxon>Ascomycota</taxon>
        <taxon>Pezizomycotina</taxon>
        <taxon>Dothideomycetes</taxon>
        <taxon>Dothideomycetes incertae sedis</taxon>
        <taxon>Botryosphaeriales</taxon>
        <taxon>Botryosphaeriaceae</taxon>
        <taxon>Neofusicoccum</taxon>
    </lineage>
</organism>
<keyword evidence="9" id="KW-0436">Ligase</keyword>
<evidence type="ECO:0000256" key="3">
    <source>
        <dbReference type="ARBA" id="ARBA00022824"/>
    </source>
</evidence>
<keyword evidence="6 8" id="KW-0472">Membrane</keyword>
<dbReference type="HOGENOM" id="CLU_043048_1_0_1"/>
<accession>R1GAB7</accession>
<keyword evidence="2 8" id="KW-0812">Transmembrane</keyword>
<evidence type="ECO:0000256" key="5">
    <source>
        <dbReference type="ARBA" id="ARBA00023098"/>
    </source>
</evidence>
<evidence type="ECO:0000256" key="8">
    <source>
        <dbReference type="SAM" id="Phobius"/>
    </source>
</evidence>
<feature type="compositionally biased region" description="Basic and acidic residues" evidence="7">
    <location>
        <begin position="248"/>
        <end position="264"/>
    </location>
</feature>
<dbReference type="CDD" id="cd23995">
    <property type="entry name" value="Seipin_BSCL2_like"/>
    <property type="match status" value="1"/>
</dbReference>
<dbReference type="PANTHER" id="PTHR21212">
    <property type="entry name" value="BERNARDINELLI-SEIP CONGENITAL LIPODYSTROPHY 2 HOMOLOG BSCL2 PROTEIN"/>
    <property type="match status" value="1"/>
</dbReference>
<dbReference type="OrthoDB" id="3990054at2759"/>
<dbReference type="PANTHER" id="PTHR21212:SF0">
    <property type="entry name" value="SEIPIN"/>
    <property type="match status" value="1"/>
</dbReference>
<dbReference type="GO" id="GO:0140042">
    <property type="term" value="P:lipid droplet formation"/>
    <property type="evidence" value="ECO:0007669"/>
    <property type="project" value="UniProtKB-ARBA"/>
</dbReference>
<evidence type="ECO:0000256" key="7">
    <source>
        <dbReference type="SAM" id="MobiDB-lite"/>
    </source>
</evidence>
<keyword evidence="3" id="KW-0256">Endoplasmic reticulum</keyword>
<dbReference type="GO" id="GO:0016874">
    <property type="term" value="F:ligase activity"/>
    <property type="evidence" value="ECO:0007669"/>
    <property type="project" value="UniProtKB-KW"/>
</dbReference>